<evidence type="ECO:0000256" key="10">
    <source>
        <dbReference type="ARBA" id="ARBA00023136"/>
    </source>
</evidence>
<dbReference type="AlphaFoldDB" id="A0A9P0PDN2"/>
<feature type="transmembrane region" description="Helical" evidence="12">
    <location>
        <begin position="549"/>
        <end position="569"/>
    </location>
</feature>
<accession>A0A9P0PDN2</accession>
<evidence type="ECO:0000259" key="13">
    <source>
        <dbReference type="Pfam" id="PF05817"/>
    </source>
</evidence>
<evidence type="ECO:0000256" key="9">
    <source>
        <dbReference type="ARBA" id="ARBA00022989"/>
    </source>
</evidence>
<organism evidence="17 18">
    <name type="scientific">Acanthoscelides obtectus</name>
    <name type="common">Bean weevil</name>
    <name type="synonym">Bruchus obtectus</name>
    <dbReference type="NCBI Taxonomy" id="200917"/>
    <lineage>
        <taxon>Eukaryota</taxon>
        <taxon>Metazoa</taxon>
        <taxon>Ecdysozoa</taxon>
        <taxon>Arthropoda</taxon>
        <taxon>Hexapoda</taxon>
        <taxon>Insecta</taxon>
        <taxon>Pterygota</taxon>
        <taxon>Neoptera</taxon>
        <taxon>Endopterygota</taxon>
        <taxon>Coleoptera</taxon>
        <taxon>Polyphaga</taxon>
        <taxon>Cucujiformia</taxon>
        <taxon>Chrysomeloidea</taxon>
        <taxon>Chrysomelidae</taxon>
        <taxon>Bruchinae</taxon>
        <taxon>Bruchini</taxon>
        <taxon>Acanthoscelides</taxon>
    </lineage>
</organism>
<dbReference type="InterPro" id="IPR055373">
    <property type="entry name" value="Ribophorin_II_N"/>
</dbReference>
<dbReference type="Pfam" id="PF25147">
    <property type="entry name" value="Ribophorin_II_C"/>
    <property type="match status" value="1"/>
</dbReference>
<dbReference type="InterPro" id="IPR055375">
    <property type="entry name" value="Ribophorin_II_2nd"/>
</dbReference>
<evidence type="ECO:0000256" key="3">
    <source>
        <dbReference type="ARBA" id="ARBA00004922"/>
    </source>
</evidence>
<name>A0A9P0PDN2_ACAOB</name>
<feature type="domain" description="Ribophorin II C-terminal" evidence="16">
    <location>
        <begin position="539"/>
        <end position="637"/>
    </location>
</feature>
<dbReference type="Pfam" id="PF05817">
    <property type="entry name" value="Ribophorin_II"/>
    <property type="match status" value="1"/>
</dbReference>
<dbReference type="InterPro" id="IPR056790">
    <property type="entry name" value="Ribophorin_II_C"/>
</dbReference>
<dbReference type="OrthoDB" id="432292at2759"/>
<feature type="domain" description="Ribophorin II N-terminal" evidence="13">
    <location>
        <begin position="29"/>
        <end position="272"/>
    </location>
</feature>
<comment type="subunit">
    <text evidence="11">Component of the oligosaccharyltransferase (OST) complex. OST exists in two different complex forms which contain common core subunits RPN1, RPN2, OST48, OST4, DAD1 and TMEM258, either STT3A or STT3B as catalytic subunits, and form-specific accessory subunits. STT3A complex assembly occurs through the formation of 3 subcomplexes. Subcomplex 1 contains RPN1 and TMEM258, subcomplex 2 contains the STT3A-specific subunits STT3A, DC2/OSTC, and KCP2 as well as the core subunit OST4, and subcomplex 3 contains RPN2, DAD1, and OST48. The STT3A complex can form stable complexes with the Sec61 complex or with both the Sec61 and TRAP complexes. Interacts with DDI2. Interacts with TMEM35A/NACHO.</text>
</comment>
<protein>
    <recommendedName>
        <fullName evidence="5 12">Dolichyl-diphosphooligosaccharide--protein glycosyltransferase subunit 2</fullName>
    </recommendedName>
    <alternativeName>
        <fullName evidence="12">Ribophorin-2</fullName>
    </alternativeName>
</protein>
<dbReference type="Proteomes" id="UP001152888">
    <property type="component" value="Unassembled WGS sequence"/>
</dbReference>
<gene>
    <name evidence="17" type="ORF">ACAOBT_LOCUS13632</name>
</gene>
<evidence type="ECO:0000256" key="1">
    <source>
        <dbReference type="ARBA" id="ARBA00002791"/>
    </source>
</evidence>
<evidence type="ECO:0000313" key="18">
    <source>
        <dbReference type="Proteomes" id="UP001152888"/>
    </source>
</evidence>
<comment type="subcellular location">
    <subcellularLocation>
        <location evidence="2 12">Endoplasmic reticulum membrane</location>
        <topology evidence="2 12">Multi-pass membrane protein</topology>
    </subcellularLocation>
</comment>
<feature type="transmembrane region" description="Helical" evidence="12">
    <location>
        <begin position="581"/>
        <end position="603"/>
    </location>
</feature>
<feature type="transmembrane region" description="Helical" evidence="12">
    <location>
        <begin position="609"/>
        <end position="631"/>
    </location>
</feature>
<evidence type="ECO:0000259" key="16">
    <source>
        <dbReference type="Pfam" id="PF25147"/>
    </source>
</evidence>
<dbReference type="InterPro" id="IPR008814">
    <property type="entry name" value="Swp1"/>
</dbReference>
<comment type="function">
    <text evidence="1 12">Subunit of the oligosaccharyl transferase (OST) complex that catalyzes the initial transfer of a defined glycan (Glc(3)Man(9)GlcNAc(2) in eukaryotes) from the lipid carrier dolichol-pyrophosphate to an asparagine residue within an Asn-X-Ser/Thr consensus motif in nascent polypeptide chains, the first step in protein N-glycosylation. N-glycosylation occurs cotranslationally and the complex associates with the Sec61 complex at the channel-forming translocon complex that mediates protein translocation across the endoplasmic reticulum (ER). All subunits are required for a maximal enzyme activity.</text>
</comment>
<sequence length="643" mass="69648">MYNFKQLIFGILVLQTVCLLIQGSITGYIDSTDKQKFLQILSSTLDPTNDDIASLYYGAKGLQTLKQEINKAKIPELCKTLKAKFSPSESLENAFFSLGTWNVLGCQGKLHEEKFIKDLPSIFNYENTPISDIRYALEIHYLLKYQIPQPQNVAKAIVNRLKKDDSLSELGHALHAAALLGGEKGNGKFGGERAEEAIARADELNGRLLQWEGGLSVTSLVLTGLLGLQPTGTQVPLTAAQADKVASYLLTRRTVPTAKGVLALLEAAHALADSPFSPVSITIKGPPVVTSDQPDLRVYVGDLLGRPIRAAAPVVAQSATRLADDVVVLAKQPLVPSSAQGEFKLPLKLDPSLYKIALNTANGASASFDVRVLGPVEVHWLEVGVSDADGGGIPSQPHRIRYPSGKLQNRLQADAGQRLVARVALSRPLHQVFMRLVHSEVGTEIVFVAEQEIGGASGDKDAKIYKVEVNPGEELAASGVYDIEMILGDTVITNPVRWNIGQVEMHIGNAVAKPSKKLSSSASSVISRRGPKPEIQHQFRPKDRRPSALVSYLFTGLTAAPWLVLLVLWVQVGAGIDTSKFHATLAIPYHLSLASVLGLYTLFWLKLDMFSTCAWLAPLGAITLLTGHRLLVRLAASKEKPEK</sequence>
<comment type="similarity">
    <text evidence="4 12">Belongs to the SWP1 family.</text>
</comment>
<dbReference type="InterPro" id="IPR055374">
    <property type="entry name" value="Ribophorin_II_3rd"/>
</dbReference>
<dbReference type="EMBL" id="CAKOFQ010006884">
    <property type="protein sequence ID" value="CAH1979793.1"/>
    <property type="molecule type" value="Genomic_DNA"/>
</dbReference>
<evidence type="ECO:0000256" key="12">
    <source>
        <dbReference type="RuleBase" id="RU366029"/>
    </source>
</evidence>
<keyword evidence="18" id="KW-1185">Reference proteome</keyword>
<comment type="caution">
    <text evidence="17">The sequence shown here is derived from an EMBL/GenBank/DDBJ whole genome shotgun (WGS) entry which is preliminary data.</text>
</comment>
<feature type="domain" description="Ribophorin II third" evidence="14">
    <location>
        <begin position="380"/>
        <end position="504"/>
    </location>
</feature>
<comment type="pathway">
    <text evidence="3 12">Protein modification; protein glycosylation.</text>
</comment>
<feature type="domain" description="Ribophorin II second" evidence="15">
    <location>
        <begin position="279"/>
        <end position="365"/>
    </location>
</feature>
<evidence type="ECO:0000256" key="11">
    <source>
        <dbReference type="ARBA" id="ARBA00046750"/>
    </source>
</evidence>
<evidence type="ECO:0000256" key="5">
    <source>
        <dbReference type="ARBA" id="ARBA00017612"/>
    </source>
</evidence>
<keyword evidence="6 12" id="KW-0812">Transmembrane</keyword>
<evidence type="ECO:0000256" key="6">
    <source>
        <dbReference type="ARBA" id="ARBA00022692"/>
    </source>
</evidence>
<evidence type="ECO:0000259" key="14">
    <source>
        <dbReference type="Pfam" id="PF23860"/>
    </source>
</evidence>
<evidence type="ECO:0000256" key="4">
    <source>
        <dbReference type="ARBA" id="ARBA00009038"/>
    </source>
</evidence>
<evidence type="ECO:0000256" key="2">
    <source>
        <dbReference type="ARBA" id="ARBA00004477"/>
    </source>
</evidence>
<keyword evidence="7" id="KW-0732">Signal</keyword>
<reference evidence="17" key="1">
    <citation type="submission" date="2022-03" db="EMBL/GenBank/DDBJ databases">
        <authorList>
            <person name="Sayadi A."/>
        </authorList>
    </citation>
    <scope>NUCLEOTIDE SEQUENCE</scope>
</reference>
<evidence type="ECO:0000313" key="17">
    <source>
        <dbReference type="EMBL" id="CAH1979793.1"/>
    </source>
</evidence>
<dbReference type="GO" id="GO:0008250">
    <property type="term" value="C:oligosaccharyltransferase complex"/>
    <property type="evidence" value="ECO:0007669"/>
    <property type="project" value="UniProtKB-UniRule"/>
</dbReference>
<evidence type="ECO:0000256" key="7">
    <source>
        <dbReference type="ARBA" id="ARBA00022729"/>
    </source>
</evidence>
<dbReference type="GO" id="GO:0006487">
    <property type="term" value="P:protein N-linked glycosylation"/>
    <property type="evidence" value="ECO:0007669"/>
    <property type="project" value="UniProtKB-UniRule"/>
</dbReference>
<dbReference type="PANTHER" id="PTHR12640">
    <property type="entry name" value="RIBOPHORIN II"/>
    <property type="match status" value="1"/>
</dbReference>
<keyword evidence="10 12" id="KW-0472">Membrane</keyword>
<dbReference type="PANTHER" id="PTHR12640:SF0">
    <property type="entry name" value="DOLICHYL-DIPHOSPHOOLIGOSACCHARIDE--PROTEIN GLYCOSYLTRANSFERASE SUBUNIT 2"/>
    <property type="match status" value="1"/>
</dbReference>
<evidence type="ECO:0000259" key="15">
    <source>
        <dbReference type="Pfam" id="PF23861"/>
    </source>
</evidence>
<dbReference type="Pfam" id="PF23860">
    <property type="entry name" value="Ribophorin_II_3rd"/>
    <property type="match status" value="1"/>
</dbReference>
<keyword evidence="8 12" id="KW-0256">Endoplasmic reticulum</keyword>
<proteinExistence type="inferred from homology"/>
<dbReference type="Pfam" id="PF23861">
    <property type="entry name" value="Ribophorin_II_2nd"/>
    <property type="match status" value="1"/>
</dbReference>
<keyword evidence="9 12" id="KW-1133">Transmembrane helix</keyword>
<evidence type="ECO:0000256" key="8">
    <source>
        <dbReference type="ARBA" id="ARBA00022824"/>
    </source>
</evidence>